<evidence type="ECO:0000256" key="4">
    <source>
        <dbReference type="SAM" id="SignalP"/>
    </source>
</evidence>
<evidence type="ECO:0000313" key="6">
    <source>
        <dbReference type="EMBL" id="SDE59453.1"/>
    </source>
</evidence>
<dbReference type="OrthoDB" id="4311336at2"/>
<proteinExistence type="predicted"/>
<dbReference type="AlphaFoldDB" id="A0A1G7E744"/>
<dbReference type="Gene3D" id="2.60.40.1220">
    <property type="match status" value="1"/>
</dbReference>
<reference evidence="6 7" key="1">
    <citation type="submission" date="2016-10" db="EMBL/GenBank/DDBJ databases">
        <authorList>
            <person name="de Groot N.N."/>
        </authorList>
    </citation>
    <scope>NUCLEOTIDE SEQUENCE [LARGE SCALE GENOMIC DNA]</scope>
    <source>
        <strain evidence="6 7">CGMCC 4.1859</strain>
    </source>
</reference>
<dbReference type="EMBL" id="FNAX01000002">
    <property type="protein sequence ID" value="SDE59453.1"/>
    <property type="molecule type" value="Genomic_DNA"/>
</dbReference>
<evidence type="ECO:0000256" key="2">
    <source>
        <dbReference type="ARBA" id="ARBA00023008"/>
    </source>
</evidence>
<dbReference type="GO" id="GO:0046688">
    <property type="term" value="P:response to copper ion"/>
    <property type="evidence" value="ECO:0007669"/>
    <property type="project" value="InterPro"/>
</dbReference>
<dbReference type="Proteomes" id="UP000198614">
    <property type="component" value="Unassembled WGS sequence"/>
</dbReference>
<dbReference type="GO" id="GO:0005507">
    <property type="term" value="F:copper ion binding"/>
    <property type="evidence" value="ECO:0007669"/>
    <property type="project" value="InterPro"/>
</dbReference>
<organism evidence="6 7">
    <name type="scientific">Streptomyces griseoaurantiacus</name>
    <dbReference type="NCBI Taxonomy" id="68213"/>
    <lineage>
        <taxon>Bacteria</taxon>
        <taxon>Bacillati</taxon>
        <taxon>Actinomycetota</taxon>
        <taxon>Actinomycetes</taxon>
        <taxon>Kitasatosporales</taxon>
        <taxon>Streptomycetaceae</taxon>
        <taxon>Streptomyces</taxon>
        <taxon>Streptomyces aurantiacus group</taxon>
    </lineage>
</organism>
<evidence type="ECO:0000256" key="3">
    <source>
        <dbReference type="SAM" id="Phobius"/>
    </source>
</evidence>
<keyword evidence="2" id="KW-0186">Copper</keyword>
<keyword evidence="1 4" id="KW-0732">Signal</keyword>
<gene>
    <name evidence="6" type="ORF">SAMN05216260_102507</name>
</gene>
<dbReference type="SUPFAM" id="SSF81296">
    <property type="entry name" value="E set domains"/>
    <property type="match status" value="1"/>
</dbReference>
<sequence>MRRLRLLTATAGSAVCAGVLLLLGNAPAYAHTALKGAAPAPGATVGAGTDVVRLTFANLTSGIAPKIRMIGPDGKEIPVGEPVVTDTTTACAAVSPLPKGIITLTYSITAGDGDAQTNAYQFEAADGKKPAGTPAACAALSLPAPETGGSDSVLGLGSTTATAALAGVAAVAAGGGFLAVRTLRRRRIPEGGADE</sequence>
<dbReference type="InterPro" id="IPR014756">
    <property type="entry name" value="Ig_E-set"/>
</dbReference>
<evidence type="ECO:0000313" key="7">
    <source>
        <dbReference type="Proteomes" id="UP000198614"/>
    </source>
</evidence>
<keyword evidence="3" id="KW-1133">Transmembrane helix</keyword>
<keyword evidence="3" id="KW-0472">Membrane</keyword>
<evidence type="ECO:0000256" key="1">
    <source>
        <dbReference type="ARBA" id="ARBA00022729"/>
    </source>
</evidence>
<dbReference type="InterPro" id="IPR014755">
    <property type="entry name" value="Cu-Rt/internalin_Ig-like"/>
</dbReference>
<feature type="chain" id="PRO_5011534656" evidence="4">
    <location>
        <begin position="31"/>
        <end position="195"/>
    </location>
</feature>
<protein>
    <submittedName>
        <fullName evidence="6">Copper transport protein</fullName>
    </submittedName>
</protein>
<feature type="transmembrane region" description="Helical" evidence="3">
    <location>
        <begin position="161"/>
        <end position="180"/>
    </location>
</feature>
<evidence type="ECO:0000259" key="5">
    <source>
        <dbReference type="Pfam" id="PF04234"/>
    </source>
</evidence>
<accession>A0A1G7E744</accession>
<dbReference type="Pfam" id="PF04234">
    <property type="entry name" value="CopC"/>
    <property type="match status" value="1"/>
</dbReference>
<dbReference type="GO" id="GO:0042597">
    <property type="term" value="C:periplasmic space"/>
    <property type="evidence" value="ECO:0007669"/>
    <property type="project" value="InterPro"/>
</dbReference>
<keyword evidence="3" id="KW-0812">Transmembrane</keyword>
<feature type="domain" description="CopC" evidence="5">
    <location>
        <begin position="31"/>
        <end position="123"/>
    </location>
</feature>
<name>A0A1G7E744_9ACTN</name>
<dbReference type="InterPro" id="IPR007348">
    <property type="entry name" value="CopC_dom"/>
</dbReference>
<feature type="signal peptide" evidence="4">
    <location>
        <begin position="1"/>
        <end position="30"/>
    </location>
</feature>